<sequence length="338" mass="36834">MMVPPTPIPLRIAVVQFCPKIGQVHANIKRAKELCRRIQPRSVDLVCFPEMIFSGYVFPNAQAIKPHLERPRTGPTSQFCSELAKGLGCYVIAGYPELLEADEVDTTEAADGNGLAVGANSAVLCGPRGEWVGDYRKTNLFEMDKCWAKAGGGFKTFDLPSPLRRVSIGICMDLNVQPPAVWDSLDGPYELASYAHSQGSDVLILLNAWLDSEVEPEERSDWGTLNFWAARLRPLWEPEPGSDPDSDSGGSSPDSENASSANEGKHTVVVVCNRAGEENGKSFIRQVLCGTYATRRSVGKTFAGSSALFSMHGGSNRPKLCDVMGRREEGVRIWSIVV</sequence>
<gene>
    <name evidence="3" type="ORF">V5O48_014392</name>
</gene>
<organism evidence="3 4">
    <name type="scientific">Marasmius crinis-equi</name>
    <dbReference type="NCBI Taxonomy" id="585013"/>
    <lineage>
        <taxon>Eukaryota</taxon>
        <taxon>Fungi</taxon>
        <taxon>Dikarya</taxon>
        <taxon>Basidiomycota</taxon>
        <taxon>Agaricomycotina</taxon>
        <taxon>Agaricomycetes</taxon>
        <taxon>Agaricomycetidae</taxon>
        <taxon>Agaricales</taxon>
        <taxon>Marasmiineae</taxon>
        <taxon>Marasmiaceae</taxon>
        <taxon>Marasmius</taxon>
    </lineage>
</organism>
<dbReference type="Gene3D" id="3.60.110.10">
    <property type="entry name" value="Carbon-nitrogen hydrolase"/>
    <property type="match status" value="1"/>
</dbReference>
<comment type="caution">
    <text evidence="3">The sequence shown here is derived from an EMBL/GenBank/DDBJ whole genome shotgun (WGS) entry which is preliminary data.</text>
</comment>
<dbReference type="Pfam" id="PF00795">
    <property type="entry name" value="CN_hydrolase"/>
    <property type="match status" value="1"/>
</dbReference>
<dbReference type="InterPro" id="IPR003010">
    <property type="entry name" value="C-N_Hydrolase"/>
</dbReference>
<evidence type="ECO:0000259" key="2">
    <source>
        <dbReference type="PROSITE" id="PS50263"/>
    </source>
</evidence>
<protein>
    <recommendedName>
        <fullName evidence="2">CN hydrolase domain-containing protein</fullName>
    </recommendedName>
</protein>
<feature type="region of interest" description="Disordered" evidence="1">
    <location>
        <begin position="236"/>
        <end position="263"/>
    </location>
</feature>
<proteinExistence type="predicted"/>
<name>A0ABR3EXF4_9AGAR</name>
<dbReference type="InterPro" id="IPR039703">
    <property type="entry name" value="Nta1"/>
</dbReference>
<evidence type="ECO:0000313" key="3">
    <source>
        <dbReference type="EMBL" id="KAL0567605.1"/>
    </source>
</evidence>
<accession>A0ABR3EXF4</accession>
<dbReference type="PROSITE" id="PS50263">
    <property type="entry name" value="CN_HYDROLASE"/>
    <property type="match status" value="1"/>
</dbReference>
<dbReference type="PANTHER" id="PTHR11750:SF26">
    <property type="entry name" value="PROTEIN N-TERMINAL AMIDASE"/>
    <property type="match status" value="1"/>
</dbReference>
<dbReference type="Proteomes" id="UP001465976">
    <property type="component" value="Unassembled WGS sequence"/>
</dbReference>
<dbReference type="SUPFAM" id="SSF56317">
    <property type="entry name" value="Carbon-nitrogen hydrolase"/>
    <property type="match status" value="1"/>
</dbReference>
<dbReference type="InterPro" id="IPR036526">
    <property type="entry name" value="C-N_Hydrolase_sf"/>
</dbReference>
<evidence type="ECO:0000313" key="4">
    <source>
        <dbReference type="Proteomes" id="UP001465976"/>
    </source>
</evidence>
<feature type="domain" description="CN hydrolase" evidence="2">
    <location>
        <begin position="10"/>
        <end position="338"/>
    </location>
</feature>
<dbReference type="PANTHER" id="PTHR11750">
    <property type="entry name" value="PROTEIN N-TERMINAL AMIDASE"/>
    <property type="match status" value="1"/>
</dbReference>
<dbReference type="EMBL" id="JBAHYK010001544">
    <property type="protein sequence ID" value="KAL0567605.1"/>
    <property type="molecule type" value="Genomic_DNA"/>
</dbReference>
<reference evidence="3 4" key="1">
    <citation type="submission" date="2024-02" db="EMBL/GenBank/DDBJ databases">
        <title>A draft genome for the cacao thread blight pathogen Marasmius crinis-equi.</title>
        <authorList>
            <person name="Cohen S.P."/>
            <person name="Baruah I.K."/>
            <person name="Amoako-Attah I."/>
            <person name="Bukari Y."/>
            <person name="Meinhardt L.W."/>
            <person name="Bailey B.A."/>
        </authorList>
    </citation>
    <scope>NUCLEOTIDE SEQUENCE [LARGE SCALE GENOMIC DNA]</scope>
    <source>
        <strain evidence="3 4">GH-76</strain>
    </source>
</reference>
<feature type="compositionally biased region" description="Low complexity" evidence="1">
    <location>
        <begin position="247"/>
        <end position="256"/>
    </location>
</feature>
<evidence type="ECO:0000256" key="1">
    <source>
        <dbReference type="SAM" id="MobiDB-lite"/>
    </source>
</evidence>
<keyword evidence="4" id="KW-1185">Reference proteome</keyword>